<evidence type="ECO:0000256" key="4">
    <source>
        <dbReference type="ARBA" id="ARBA00022833"/>
    </source>
</evidence>
<dbReference type="SMART" id="SM00184">
    <property type="entry name" value="RING"/>
    <property type="match status" value="1"/>
</dbReference>
<dbReference type="GeneID" id="102804814"/>
<dbReference type="Proteomes" id="UP000694865">
    <property type="component" value="Unplaced"/>
</dbReference>
<evidence type="ECO:0000256" key="6">
    <source>
        <dbReference type="PROSITE-ProRule" id="PRU00175"/>
    </source>
</evidence>
<dbReference type="Gene3D" id="3.10.20.90">
    <property type="entry name" value="Phosphatidylinositol 3-kinase Catalytic Subunit, Chain A, domain 1"/>
    <property type="match status" value="1"/>
</dbReference>
<evidence type="ECO:0000256" key="5">
    <source>
        <dbReference type="ARBA" id="ARBA00023242"/>
    </source>
</evidence>
<keyword evidence="3 6" id="KW-0863">Zinc-finger</keyword>
<dbReference type="SUPFAM" id="SSF57850">
    <property type="entry name" value="RING/U-box"/>
    <property type="match status" value="1"/>
</dbReference>
<dbReference type="PROSITE" id="PS50089">
    <property type="entry name" value="ZF_RING_2"/>
    <property type="match status" value="1"/>
</dbReference>
<dbReference type="InterPro" id="IPR032443">
    <property type="entry name" value="RAWUL"/>
</dbReference>
<feature type="domain" description="RING-type" evidence="7">
    <location>
        <begin position="49"/>
        <end position="88"/>
    </location>
</feature>
<dbReference type="InterPro" id="IPR001841">
    <property type="entry name" value="Znf_RING"/>
</dbReference>
<name>A0ABM0N1B9_SACKO</name>
<dbReference type="InterPro" id="IPR013083">
    <property type="entry name" value="Znf_RING/FYVE/PHD"/>
</dbReference>
<keyword evidence="4" id="KW-0862">Zinc</keyword>
<dbReference type="Gene3D" id="3.30.40.10">
    <property type="entry name" value="Zinc/RING finger domain, C3HC4 (zinc finger)"/>
    <property type="match status" value="1"/>
</dbReference>
<keyword evidence="8" id="KW-1185">Reference proteome</keyword>
<dbReference type="CDD" id="cd17081">
    <property type="entry name" value="RAWUL_PCGF1"/>
    <property type="match status" value="1"/>
</dbReference>
<dbReference type="PANTHER" id="PTHR10825:SF29">
    <property type="entry name" value="POLYCOMB GROUP RING FINGER PROTEIN 1"/>
    <property type="match status" value="1"/>
</dbReference>
<evidence type="ECO:0000313" key="8">
    <source>
        <dbReference type="Proteomes" id="UP000694865"/>
    </source>
</evidence>
<evidence type="ECO:0000259" key="7">
    <source>
        <dbReference type="PROSITE" id="PS50089"/>
    </source>
</evidence>
<protein>
    <submittedName>
        <fullName evidence="9">Polycomb group RING finger protein 1-like</fullName>
    </submittedName>
</protein>
<reference evidence="9" key="1">
    <citation type="submission" date="2025-08" db="UniProtKB">
        <authorList>
            <consortium name="RefSeq"/>
        </authorList>
    </citation>
    <scope>IDENTIFICATION</scope>
    <source>
        <tissue evidence="9">Testes</tissue>
    </source>
</reference>
<dbReference type="InterPro" id="IPR017907">
    <property type="entry name" value="Znf_RING_CS"/>
</dbReference>
<evidence type="ECO:0000256" key="2">
    <source>
        <dbReference type="ARBA" id="ARBA00022723"/>
    </source>
</evidence>
<evidence type="ECO:0000256" key="3">
    <source>
        <dbReference type="ARBA" id="ARBA00022771"/>
    </source>
</evidence>
<dbReference type="PROSITE" id="PS00518">
    <property type="entry name" value="ZF_RING_1"/>
    <property type="match status" value="1"/>
</dbReference>
<accession>A0ABM0N1B9</accession>
<proteinExistence type="predicted"/>
<gene>
    <name evidence="9" type="primary">LOC102804814</name>
</gene>
<evidence type="ECO:0000256" key="1">
    <source>
        <dbReference type="ARBA" id="ARBA00004123"/>
    </source>
</evidence>
<dbReference type="Pfam" id="PF16207">
    <property type="entry name" value="RAWUL"/>
    <property type="match status" value="1"/>
</dbReference>
<organism evidence="8 9">
    <name type="scientific">Saccoglossus kowalevskii</name>
    <name type="common">Acorn worm</name>
    <dbReference type="NCBI Taxonomy" id="10224"/>
    <lineage>
        <taxon>Eukaryota</taxon>
        <taxon>Metazoa</taxon>
        <taxon>Hemichordata</taxon>
        <taxon>Enteropneusta</taxon>
        <taxon>Harrimaniidae</taxon>
        <taxon>Saccoglossus</taxon>
    </lineage>
</organism>
<comment type="subcellular location">
    <subcellularLocation>
        <location evidence="1">Nucleus</location>
    </subcellularLocation>
</comment>
<keyword evidence="5" id="KW-0539">Nucleus</keyword>
<evidence type="ECO:0000313" key="9">
    <source>
        <dbReference type="RefSeq" id="XP_006826060.1"/>
    </source>
</evidence>
<dbReference type="Pfam" id="PF13923">
    <property type="entry name" value="zf-C3HC4_2"/>
    <property type="match status" value="1"/>
</dbReference>
<dbReference type="PANTHER" id="PTHR10825">
    <property type="entry name" value="RING FINGER DOMAIN-CONTAINING, POLYCOMB GROUP COMPONENT"/>
    <property type="match status" value="1"/>
</dbReference>
<dbReference type="CDD" id="cd16733">
    <property type="entry name" value="RING-HC_PCGF1"/>
    <property type="match status" value="1"/>
</dbReference>
<keyword evidence="2" id="KW-0479">Metal-binding</keyword>
<sequence length="260" mass="29839">MEAPVIINPFQQHGGGIAVVDSDDGPGTPGSDKEVLTIKIRDVNPHVVCILCAGYFIDATTVTECLHTFCKSCIVKYLQTSKCCPMCNIKIHETQPLINLKADRTMQDIVFKLVPNLYENEEDRKREFYKSRGLDKVQNQVQTSLSGRLDPTASHFYRNDEQLSMCLERHSSLIVDDHEGKSYLKPLHRKYLRCSVRTCVSHIRKLLVKKLAIPKRLEVQVLCNDVVLPKNATMKYVWLSQWRGLCAPMVLHYRLKPRYH</sequence>
<dbReference type="RefSeq" id="XP_006826060.1">
    <property type="nucleotide sequence ID" value="XM_006825997.1"/>
</dbReference>